<proteinExistence type="predicted"/>
<protein>
    <submittedName>
        <fullName evidence="1">Uncharacterized protein</fullName>
    </submittedName>
</protein>
<dbReference type="Proteomes" id="UP000799324">
    <property type="component" value="Unassembled WGS sequence"/>
</dbReference>
<keyword evidence="2" id="KW-1185">Reference proteome</keyword>
<gene>
    <name evidence="1" type="ORF">K491DRAFT_606444</name>
</gene>
<evidence type="ECO:0000313" key="2">
    <source>
        <dbReference type="Proteomes" id="UP000799324"/>
    </source>
</evidence>
<feature type="non-terminal residue" evidence="1">
    <location>
        <position position="112"/>
    </location>
</feature>
<organism evidence="1 2">
    <name type="scientific">Lophiostoma macrostomum CBS 122681</name>
    <dbReference type="NCBI Taxonomy" id="1314788"/>
    <lineage>
        <taxon>Eukaryota</taxon>
        <taxon>Fungi</taxon>
        <taxon>Dikarya</taxon>
        <taxon>Ascomycota</taxon>
        <taxon>Pezizomycotina</taxon>
        <taxon>Dothideomycetes</taxon>
        <taxon>Pleosporomycetidae</taxon>
        <taxon>Pleosporales</taxon>
        <taxon>Lophiostomataceae</taxon>
        <taxon>Lophiostoma</taxon>
    </lineage>
</organism>
<sequence length="112" mass="13347">MGLYTETRYEPLHDHAFERKKTKFWDPETTLDIINPDRGTLTCVGYAPSCRRRCRNLINQYNRESAHHLLDKLSYINVATTNIDADLYELARLTLCQRYHQDQARSMVRQWN</sequence>
<dbReference type="EMBL" id="MU004420">
    <property type="protein sequence ID" value="KAF2651660.1"/>
    <property type="molecule type" value="Genomic_DNA"/>
</dbReference>
<dbReference type="AlphaFoldDB" id="A0A6A6SVR5"/>
<reference evidence="1" key="1">
    <citation type="journal article" date="2020" name="Stud. Mycol.">
        <title>101 Dothideomycetes genomes: a test case for predicting lifestyles and emergence of pathogens.</title>
        <authorList>
            <person name="Haridas S."/>
            <person name="Albert R."/>
            <person name="Binder M."/>
            <person name="Bloem J."/>
            <person name="Labutti K."/>
            <person name="Salamov A."/>
            <person name="Andreopoulos B."/>
            <person name="Baker S."/>
            <person name="Barry K."/>
            <person name="Bills G."/>
            <person name="Bluhm B."/>
            <person name="Cannon C."/>
            <person name="Castanera R."/>
            <person name="Culley D."/>
            <person name="Daum C."/>
            <person name="Ezra D."/>
            <person name="Gonzalez J."/>
            <person name="Henrissat B."/>
            <person name="Kuo A."/>
            <person name="Liang C."/>
            <person name="Lipzen A."/>
            <person name="Lutzoni F."/>
            <person name="Magnuson J."/>
            <person name="Mondo S."/>
            <person name="Nolan M."/>
            <person name="Ohm R."/>
            <person name="Pangilinan J."/>
            <person name="Park H.-J."/>
            <person name="Ramirez L."/>
            <person name="Alfaro M."/>
            <person name="Sun H."/>
            <person name="Tritt A."/>
            <person name="Yoshinaga Y."/>
            <person name="Zwiers L.-H."/>
            <person name="Turgeon B."/>
            <person name="Goodwin S."/>
            <person name="Spatafora J."/>
            <person name="Crous P."/>
            <person name="Grigoriev I."/>
        </authorList>
    </citation>
    <scope>NUCLEOTIDE SEQUENCE</scope>
    <source>
        <strain evidence="1">CBS 122681</strain>
    </source>
</reference>
<dbReference type="OrthoDB" id="8062037at2759"/>
<accession>A0A6A6SVR5</accession>
<evidence type="ECO:0000313" key="1">
    <source>
        <dbReference type="EMBL" id="KAF2651660.1"/>
    </source>
</evidence>
<name>A0A6A6SVR5_9PLEO</name>